<dbReference type="OrthoDB" id="6222486at2759"/>
<sequence length="91" mass="10297">VLCASFRGYPLMGKIIPLPQGYRGIVAQENVKPMTEGAERNIHVMHTFTSFTYWNWDKPPCQNDALLSALDWVDVSEVVIIDFIHCIATCL</sequence>
<dbReference type="InterPro" id="IPR013924">
    <property type="entry name" value="RNase_H2_suC"/>
</dbReference>
<dbReference type="EMBL" id="NEVH01025648">
    <property type="protein sequence ID" value="PNF15203.1"/>
    <property type="molecule type" value="Genomic_DNA"/>
</dbReference>
<dbReference type="PANTHER" id="PTHR47204:SF1">
    <property type="entry name" value="RIBONUCLEASE H2 SUBUNIT C"/>
    <property type="match status" value="1"/>
</dbReference>
<dbReference type="GO" id="GO:0032299">
    <property type="term" value="C:ribonuclease H2 complex"/>
    <property type="evidence" value="ECO:0007669"/>
    <property type="project" value="InterPro"/>
</dbReference>
<accession>A0A2J7PFU4</accession>
<evidence type="ECO:0000313" key="2">
    <source>
        <dbReference type="Proteomes" id="UP000235965"/>
    </source>
</evidence>
<proteinExistence type="predicted"/>
<dbReference type="FunCoup" id="A0A2J7PFU4">
    <property type="interactions" value="99"/>
</dbReference>
<comment type="caution">
    <text evidence="1">The sequence shown here is derived from an EMBL/GenBank/DDBJ whole genome shotgun (WGS) entry which is preliminary data.</text>
</comment>
<evidence type="ECO:0000313" key="1">
    <source>
        <dbReference type="EMBL" id="PNF15203.1"/>
    </source>
</evidence>
<dbReference type="Proteomes" id="UP000235965">
    <property type="component" value="Unassembled WGS sequence"/>
</dbReference>
<feature type="non-terminal residue" evidence="1">
    <location>
        <position position="1"/>
    </location>
</feature>
<dbReference type="CDD" id="cd09271">
    <property type="entry name" value="RNase_H2-C"/>
    <property type="match status" value="1"/>
</dbReference>
<dbReference type="STRING" id="105785.A0A2J7PFU4"/>
<dbReference type="AlphaFoldDB" id="A0A2J7PFU4"/>
<dbReference type="PANTHER" id="PTHR47204">
    <property type="entry name" value="OS02G0168900 PROTEIN"/>
    <property type="match status" value="1"/>
</dbReference>
<gene>
    <name evidence="1" type="ORF">B7P43_G14109</name>
</gene>
<protein>
    <submittedName>
        <fullName evidence="1">Uncharacterized protein</fullName>
    </submittedName>
</protein>
<dbReference type="Gene3D" id="2.40.128.680">
    <property type="match status" value="1"/>
</dbReference>
<name>A0A2J7PFU4_9NEOP</name>
<dbReference type="GO" id="GO:0006401">
    <property type="term" value="P:RNA catabolic process"/>
    <property type="evidence" value="ECO:0007669"/>
    <property type="project" value="InterPro"/>
</dbReference>
<dbReference type="Pfam" id="PF08615">
    <property type="entry name" value="RNase_H2_suC"/>
    <property type="match status" value="1"/>
</dbReference>
<dbReference type="InParanoid" id="A0A2J7PFU4"/>
<keyword evidence="2" id="KW-1185">Reference proteome</keyword>
<organism evidence="1 2">
    <name type="scientific">Cryptotermes secundus</name>
    <dbReference type="NCBI Taxonomy" id="105785"/>
    <lineage>
        <taxon>Eukaryota</taxon>
        <taxon>Metazoa</taxon>
        <taxon>Ecdysozoa</taxon>
        <taxon>Arthropoda</taxon>
        <taxon>Hexapoda</taxon>
        <taxon>Insecta</taxon>
        <taxon>Pterygota</taxon>
        <taxon>Neoptera</taxon>
        <taxon>Polyneoptera</taxon>
        <taxon>Dictyoptera</taxon>
        <taxon>Blattodea</taxon>
        <taxon>Blattoidea</taxon>
        <taxon>Termitoidae</taxon>
        <taxon>Kalotermitidae</taxon>
        <taxon>Cryptotermitinae</taxon>
        <taxon>Cryptotermes</taxon>
    </lineage>
</organism>
<reference evidence="1 2" key="1">
    <citation type="submission" date="2017-12" db="EMBL/GenBank/DDBJ databases">
        <title>Hemimetabolous genomes reveal molecular basis of termite eusociality.</title>
        <authorList>
            <person name="Harrison M.C."/>
            <person name="Jongepier E."/>
            <person name="Robertson H.M."/>
            <person name="Arning N."/>
            <person name="Bitard-Feildel T."/>
            <person name="Chao H."/>
            <person name="Childers C.P."/>
            <person name="Dinh H."/>
            <person name="Doddapaneni H."/>
            <person name="Dugan S."/>
            <person name="Gowin J."/>
            <person name="Greiner C."/>
            <person name="Han Y."/>
            <person name="Hu H."/>
            <person name="Hughes D.S.T."/>
            <person name="Huylmans A.-K."/>
            <person name="Kemena C."/>
            <person name="Kremer L.P.M."/>
            <person name="Lee S.L."/>
            <person name="Lopez-Ezquerra A."/>
            <person name="Mallet L."/>
            <person name="Monroy-Kuhn J.M."/>
            <person name="Moser A."/>
            <person name="Murali S.C."/>
            <person name="Muzny D.M."/>
            <person name="Otani S."/>
            <person name="Piulachs M.-D."/>
            <person name="Poelchau M."/>
            <person name="Qu J."/>
            <person name="Schaub F."/>
            <person name="Wada-Katsumata A."/>
            <person name="Worley K.C."/>
            <person name="Xie Q."/>
            <person name="Ylla G."/>
            <person name="Poulsen M."/>
            <person name="Gibbs R.A."/>
            <person name="Schal C."/>
            <person name="Richards S."/>
            <person name="Belles X."/>
            <person name="Korb J."/>
            <person name="Bornberg-Bauer E."/>
        </authorList>
    </citation>
    <scope>NUCLEOTIDE SEQUENCE [LARGE SCALE GENOMIC DNA]</scope>
    <source>
        <tissue evidence="1">Whole body</tissue>
    </source>
</reference>